<dbReference type="Proteomes" id="UP001589692">
    <property type="component" value="Unassembled WGS sequence"/>
</dbReference>
<evidence type="ECO:0000313" key="1">
    <source>
        <dbReference type="EMBL" id="MFB9948919.1"/>
    </source>
</evidence>
<gene>
    <name evidence="1" type="ORF">ACFFP0_08670</name>
</gene>
<evidence type="ECO:0000313" key="2">
    <source>
        <dbReference type="Proteomes" id="UP001589692"/>
    </source>
</evidence>
<dbReference type="RefSeq" id="WP_377259078.1">
    <property type="nucleotide sequence ID" value="NZ_JBHMAA010000010.1"/>
</dbReference>
<proteinExistence type="predicted"/>
<organism evidence="1 2">
    <name type="scientific">Rhizobium puerariae</name>
    <dbReference type="NCBI Taxonomy" id="1585791"/>
    <lineage>
        <taxon>Bacteria</taxon>
        <taxon>Pseudomonadati</taxon>
        <taxon>Pseudomonadota</taxon>
        <taxon>Alphaproteobacteria</taxon>
        <taxon>Hyphomicrobiales</taxon>
        <taxon>Rhizobiaceae</taxon>
        <taxon>Rhizobium/Agrobacterium group</taxon>
        <taxon>Rhizobium</taxon>
    </lineage>
</organism>
<keyword evidence="2" id="KW-1185">Reference proteome</keyword>
<protein>
    <submittedName>
        <fullName evidence="1">Uncharacterized protein</fullName>
    </submittedName>
</protein>
<reference evidence="1 2" key="1">
    <citation type="submission" date="2024-09" db="EMBL/GenBank/DDBJ databases">
        <authorList>
            <person name="Sun Q."/>
            <person name="Mori K."/>
        </authorList>
    </citation>
    <scope>NUCLEOTIDE SEQUENCE [LARGE SCALE GENOMIC DNA]</scope>
    <source>
        <strain evidence="1 2">TBRC 4938</strain>
    </source>
</reference>
<dbReference type="EMBL" id="JBHMAA010000010">
    <property type="protein sequence ID" value="MFB9948919.1"/>
    <property type="molecule type" value="Genomic_DNA"/>
</dbReference>
<accession>A0ABV6AE80</accession>
<comment type="caution">
    <text evidence="1">The sequence shown here is derived from an EMBL/GenBank/DDBJ whole genome shotgun (WGS) entry which is preliminary data.</text>
</comment>
<name>A0ABV6AE80_9HYPH</name>
<sequence length="115" mass="13302">MEKYLIQEDGLLTVLRWLQHLSLNGRNEQDERAPRLVEKGLSDNCEAHCSCENPGKNRWDCSYRADNELHVRCEIHQSCSNDRLTISRQYLSQLISKDSLARAIDSNDYSFVSSL</sequence>